<dbReference type="Proteomes" id="UP000284557">
    <property type="component" value="Unassembled WGS sequence"/>
</dbReference>
<dbReference type="AlphaFoldDB" id="A0ABD7HP63"/>
<protein>
    <submittedName>
        <fullName evidence="1">Uncharacterized protein</fullName>
    </submittedName>
</protein>
<dbReference type="EMBL" id="QXBN01000012">
    <property type="protein sequence ID" value="RIT36864.1"/>
    <property type="molecule type" value="Genomic_DNA"/>
</dbReference>
<sequence length="128" mass="14194">MTSDRTKPRFVLAPPDSTAPEHAADLFGRSAAAAAIQWNCHLAITGPERFLTDLTAALRVPPERPMIIPGTRYDGALVRLATRAHRIAHELTSRARPGRSTNTRGCQQMYIEAFNEYLARSRARARTP</sequence>
<comment type="caution">
    <text evidence="1">The sequence shown here is derived from an EMBL/GenBank/DDBJ whole genome shotgun (WGS) entry which is preliminary data.</text>
</comment>
<evidence type="ECO:0000313" key="1">
    <source>
        <dbReference type="EMBL" id="RIT36864.1"/>
    </source>
</evidence>
<accession>A0ABD7HP63</accession>
<dbReference type="RefSeq" id="WP_119596509.1">
    <property type="nucleotide sequence ID" value="NZ_QXBN01000012.1"/>
</dbReference>
<reference evidence="1 2" key="1">
    <citation type="submission" date="2018-08" db="EMBL/GenBank/DDBJ databases">
        <title>Linezolid Resistance in Mycobacterium abscessus: MIC Distribution and Comprehensive Investigation of Resistance Mechanisms.</title>
        <authorList>
            <person name="Ye M."/>
            <person name="Xu L."/>
            <person name="Zou Y."/>
            <person name="Li B."/>
            <person name="Guo Q."/>
            <person name="Zhang Y."/>
            <person name="Zhan M."/>
            <person name="Xu B."/>
            <person name="Yu F."/>
            <person name="Zhang Z."/>
            <person name="Chu H."/>
        </authorList>
    </citation>
    <scope>NUCLEOTIDE SEQUENCE [LARGE SCALE GENOMIC DNA]</scope>
    <source>
        <strain evidence="1 2">G143</strain>
    </source>
</reference>
<name>A0ABD7HP63_9MYCO</name>
<organism evidence="1 2">
    <name type="scientific">Mycobacteroides abscessus</name>
    <dbReference type="NCBI Taxonomy" id="36809"/>
    <lineage>
        <taxon>Bacteria</taxon>
        <taxon>Bacillati</taxon>
        <taxon>Actinomycetota</taxon>
        <taxon>Actinomycetes</taxon>
        <taxon>Mycobacteriales</taxon>
        <taxon>Mycobacteriaceae</taxon>
        <taxon>Mycobacteroides</taxon>
    </lineage>
</organism>
<gene>
    <name evidence="1" type="ORF">D2E76_16580</name>
</gene>
<evidence type="ECO:0000313" key="2">
    <source>
        <dbReference type="Proteomes" id="UP000284557"/>
    </source>
</evidence>
<proteinExistence type="predicted"/>